<dbReference type="Gene3D" id="1.10.150.720">
    <property type="entry name" value="Haloacid dehalogenase-like hydrolase"/>
    <property type="match status" value="1"/>
</dbReference>
<keyword evidence="2" id="KW-1185">Reference proteome</keyword>
<keyword evidence="1" id="KW-0378">Hydrolase</keyword>
<evidence type="ECO:0000313" key="2">
    <source>
        <dbReference type="Proteomes" id="UP001268256"/>
    </source>
</evidence>
<dbReference type="InterPro" id="IPR036412">
    <property type="entry name" value="HAD-like_sf"/>
</dbReference>
<dbReference type="SFLD" id="SFLDG01129">
    <property type="entry name" value="C1.5:_HAD__Beta-PGM__Phosphata"/>
    <property type="match status" value="1"/>
</dbReference>
<dbReference type="Pfam" id="PF00702">
    <property type="entry name" value="Hydrolase"/>
    <property type="match status" value="1"/>
</dbReference>
<dbReference type="NCBIfam" id="TIGR02252">
    <property type="entry name" value="DREG-2"/>
    <property type="match status" value="1"/>
</dbReference>
<protein>
    <submittedName>
        <fullName evidence="1">HAD-IA family hydrolase</fullName>
    </submittedName>
</protein>
<organism evidence="1 2">
    <name type="scientific">Pseudocalidococcus azoricus BACA0444</name>
    <dbReference type="NCBI Taxonomy" id="2918990"/>
    <lineage>
        <taxon>Bacteria</taxon>
        <taxon>Bacillati</taxon>
        <taxon>Cyanobacteriota</taxon>
        <taxon>Cyanophyceae</taxon>
        <taxon>Acaryochloridales</taxon>
        <taxon>Thermosynechococcaceae</taxon>
        <taxon>Pseudocalidococcus</taxon>
        <taxon>Pseudocalidococcus azoricus</taxon>
    </lineage>
</organism>
<dbReference type="Proteomes" id="UP001268256">
    <property type="component" value="Unassembled WGS sequence"/>
</dbReference>
<dbReference type="SUPFAM" id="SSF56784">
    <property type="entry name" value="HAD-like"/>
    <property type="match status" value="1"/>
</dbReference>
<comment type="caution">
    <text evidence="1">The sequence shown here is derived from an EMBL/GenBank/DDBJ whole genome shotgun (WGS) entry which is preliminary data.</text>
</comment>
<evidence type="ECO:0000313" key="1">
    <source>
        <dbReference type="EMBL" id="MDS3861943.1"/>
    </source>
</evidence>
<dbReference type="InterPro" id="IPR051828">
    <property type="entry name" value="HAD-like_hydrolase_domain"/>
</dbReference>
<dbReference type="PANTHER" id="PTHR46191:SF2">
    <property type="entry name" value="HALOACID DEHALOGENASE-LIKE HYDROLASE DOMAIN-CONTAINING PROTEIN 3"/>
    <property type="match status" value="1"/>
</dbReference>
<dbReference type="InterPro" id="IPR011949">
    <property type="entry name" value="HAD-SF_hydro_IA_REG-2-like"/>
</dbReference>
<dbReference type="SFLD" id="SFLDS00003">
    <property type="entry name" value="Haloacid_Dehalogenase"/>
    <property type="match status" value="1"/>
</dbReference>
<accession>A0AAE4JY91</accession>
<dbReference type="PANTHER" id="PTHR46191">
    <property type="match status" value="1"/>
</dbReference>
<dbReference type="InterPro" id="IPR006439">
    <property type="entry name" value="HAD-SF_hydro_IA"/>
</dbReference>
<name>A0AAE4JY91_9CYAN</name>
<dbReference type="InterPro" id="IPR044924">
    <property type="entry name" value="HAD-SF_hydro_IA_REG-2-like_cap"/>
</dbReference>
<sequence>MAWAAVLAMVGIGKNQRPEAIFLDAVGTLFGIRGNVGEIYGNFAAQAGVIVDSTQLDQAFMISFSQAPKLNSSLAMGEELVALERAWWESVAAKSFAAVGALGEFPNFSAFFQTLFDHFALADPWYVYEDVQQVLASWQQMGIRLGVLSNFDSRLYPVLEALKLADFFDSVTISTHVGAAKPDPDIFKIALEHYDLEPIQAWHIGDSWSEDVVGAERAGLGAIWLNRTGKSTPRPGVAFKVVTRLTELSL</sequence>
<gene>
    <name evidence="1" type="ORF">RIF25_14150</name>
</gene>
<dbReference type="GO" id="GO:0016787">
    <property type="term" value="F:hydrolase activity"/>
    <property type="evidence" value="ECO:0007669"/>
    <property type="project" value="UniProtKB-KW"/>
</dbReference>
<dbReference type="InterPro" id="IPR023214">
    <property type="entry name" value="HAD_sf"/>
</dbReference>
<proteinExistence type="predicted"/>
<dbReference type="NCBIfam" id="TIGR01549">
    <property type="entry name" value="HAD-SF-IA-v1"/>
    <property type="match status" value="1"/>
</dbReference>
<reference evidence="2" key="1">
    <citation type="submission" date="2023-07" db="EMBL/GenBank/DDBJ databases">
        <authorList>
            <person name="Luz R."/>
            <person name="Cordeiro R."/>
            <person name="Fonseca A."/>
            <person name="Goncalves V."/>
        </authorList>
    </citation>
    <scope>NUCLEOTIDE SEQUENCE [LARGE SCALE GENOMIC DNA]</scope>
    <source>
        <strain evidence="2">BACA0444</strain>
    </source>
</reference>
<dbReference type="AlphaFoldDB" id="A0AAE4JY91"/>
<dbReference type="CDD" id="cd16415">
    <property type="entry name" value="HAD_dREG-2_like"/>
    <property type="match status" value="1"/>
</dbReference>
<dbReference type="PRINTS" id="PR00413">
    <property type="entry name" value="HADHALOGNASE"/>
</dbReference>
<dbReference type="Gene3D" id="3.40.50.1000">
    <property type="entry name" value="HAD superfamily/HAD-like"/>
    <property type="match status" value="1"/>
</dbReference>
<dbReference type="EMBL" id="JAVMIP010000019">
    <property type="protein sequence ID" value="MDS3861943.1"/>
    <property type="molecule type" value="Genomic_DNA"/>
</dbReference>